<sequence>MLNDDGPPSPQSCPYLLPFVEALQNAGHLVSVVIPDSSRSWIGKAHLIGVQVKATYVSPSLFQTHGSGEHDTQNDDAHDGKNDWVVVSGTPACCTQLGLYSLFPDREPIDLVVSGPNHGRNATTIYSLASGTVGGAMEAVTCGKKAIAVSFASKEDQPAEVIQAASRLSARLIEHLYTHWPESVELFNINVPMYPDVEHRPIVYSTTLQGYWSKGSLYGEVDVAIDQNNNHADQAPTESGGEGKRTRYFQWAPELSDIQRMVDASEPGTDAFTISQGCTSDANSHSPTPQWGDDSQTNSVTPLTANYNHVPGFSGELQI</sequence>
<gene>
    <name evidence="3" type="ORF">AJ80_07543</name>
</gene>
<feature type="domain" description="Survival protein SurE-like phosphatase/nucleotidase" evidence="2">
    <location>
        <begin position="2"/>
        <end position="210"/>
    </location>
</feature>
<dbReference type="GO" id="GO:0000932">
    <property type="term" value="C:P-body"/>
    <property type="evidence" value="ECO:0007669"/>
    <property type="project" value="TreeGrafter"/>
</dbReference>
<dbReference type="InterPro" id="IPR036523">
    <property type="entry name" value="SurE-like_sf"/>
</dbReference>
<feature type="compositionally biased region" description="Polar residues" evidence="1">
    <location>
        <begin position="272"/>
        <end position="307"/>
    </location>
</feature>
<dbReference type="STRING" id="1447883.A0A2B7XEV1"/>
<dbReference type="Proteomes" id="UP000224634">
    <property type="component" value="Unassembled WGS sequence"/>
</dbReference>
<dbReference type="AlphaFoldDB" id="A0A2B7XEV1"/>
<dbReference type="EMBL" id="PDNA01000148">
    <property type="protein sequence ID" value="PGH10184.1"/>
    <property type="molecule type" value="Genomic_DNA"/>
</dbReference>
<evidence type="ECO:0000256" key="1">
    <source>
        <dbReference type="SAM" id="MobiDB-lite"/>
    </source>
</evidence>
<dbReference type="InterPro" id="IPR027746">
    <property type="entry name" value="TTL"/>
</dbReference>
<organism evidence="3 4">
    <name type="scientific">Polytolypa hystricis (strain UAMH7299)</name>
    <dbReference type="NCBI Taxonomy" id="1447883"/>
    <lineage>
        <taxon>Eukaryota</taxon>
        <taxon>Fungi</taxon>
        <taxon>Dikarya</taxon>
        <taxon>Ascomycota</taxon>
        <taxon>Pezizomycotina</taxon>
        <taxon>Eurotiomycetes</taxon>
        <taxon>Eurotiomycetidae</taxon>
        <taxon>Onygenales</taxon>
        <taxon>Onygenales incertae sedis</taxon>
        <taxon>Polytolypa</taxon>
    </lineage>
</organism>
<dbReference type="OrthoDB" id="202825at2759"/>
<dbReference type="Pfam" id="PF01975">
    <property type="entry name" value="SurE"/>
    <property type="match status" value="1"/>
</dbReference>
<dbReference type="InterPro" id="IPR002828">
    <property type="entry name" value="SurE-like_Pase/nucleotidase"/>
</dbReference>
<feature type="region of interest" description="Disordered" evidence="1">
    <location>
        <begin position="268"/>
        <end position="319"/>
    </location>
</feature>
<dbReference type="PANTHER" id="PTHR47551">
    <property type="entry name" value="TUBULIN--TYROSINE LIGASE PBY1-RELATED"/>
    <property type="match status" value="1"/>
</dbReference>
<keyword evidence="4" id="KW-1185">Reference proteome</keyword>
<dbReference type="NCBIfam" id="TIGR00087">
    <property type="entry name" value="surE"/>
    <property type="match status" value="1"/>
</dbReference>
<evidence type="ECO:0000313" key="3">
    <source>
        <dbReference type="EMBL" id="PGH10184.1"/>
    </source>
</evidence>
<evidence type="ECO:0000313" key="4">
    <source>
        <dbReference type="Proteomes" id="UP000224634"/>
    </source>
</evidence>
<reference evidence="3 4" key="1">
    <citation type="submission" date="2017-10" db="EMBL/GenBank/DDBJ databases">
        <title>Comparative genomics in systemic dimorphic fungi from Ajellomycetaceae.</title>
        <authorList>
            <person name="Munoz J.F."/>
            <person name="Mcewen J.G."/>
            <person name="Clay O.K."/>
            <person name="Cuomo C.A."/>
        </authorList>
    </citation>
    <scope>NUCLEOTIDE SEQUENCE [LARGE SCALE GENOMIC DNA]</scope>
    <source>
        <strain evidence="3 4">UAMH7299</strain>
    </source>
</reference>
<name>A0A2B7XEV1_POLH7</name>
<dbReference type="Gene3D" id="3.40.1210.10">
    <property type="entry name" value="Survival protein SurE-like phosphatase/nucleotidase"/>
    <property type="match status" value="1"/>
</dbReference>
<dbReference type="SUPFAM" id="SSF64167">
    <property type="entry name" value="SurE-like"/>
    <property type="match status" value="1"/>
</dbReference>
<evidence type="ECO:0000259" key="2">
    <source>
        <dbReference type="Pfam" id="PF01975"/>
    </source>
</evidence>
<protein>
    <submittedName>
        <fullName evidence="3">5'/3'-nucleotidase SurE</fullName>
    </submittedName>
</protein>
<dbReference type="GO" id="GO:0016787">
    <property type="term" value="F:hydrolase activity"/>
    <property type="evidence" value="ECO:0007669"/>
    <property type="project" value="InterPro"/>
</dbReference>
<accession>A0A2B7XEV1</accession>
<dbReference type="PANTHER" id="PTHR47551:SF1">
    <property type="entry name" value="TUBULIN--TYROSINE LIGASE PBY1-RELATED"/>
    <property type="match status" value="1"/>
</dbReference>
<proteinExistence type="predicted"/>
<comment type="caution">
    <text evidence="3">The sequence shown here is derived from an EMBL/GenBank/DDBJ whole genome shotgun (WGS) entry which is preliminary data.</text>
</comment>